<dbReference type="InterPro" id="IPR042089">
    <property type="entry name" value="Peptidase_M13_dom_2"/>
</dbReference>
<dbReference type="SUPFAM" id="SSF55486">
    <property type="entry name" value="Metalloproteases ('zincins'), catalytic domain"/>
    <property type="match status" value="1"/>
</dbReference>
<dbReference type="InterPro" id="IPR024079">
    <property type="entry name" value="MetalloPept_cat_dom_sf"/>
</dbReference>
<gene>
    <name evidence="11" type="ORF">ACFOLC_03150</name>
</gene>
<evidence type="ECO:0000256" key="2">
    <source>
        <dbReference type="ARBA" id="ARBA00007357"/>
    </source>
</evidence>
<evidence type="ECO:0000256" key="3">
    <source>
        <dbReference type="ARBA" id="ARBA00022670"/>
    </source>
</evidence>
<evidence type="ECO:0000256" key="1">
    <source>
        <dbReference type="ARBA" id="ARBA00001947"/>
    </source>
</evidence>
<evidence type="ECO:0000256" key="8">
    <source>
        <dbReference type="SAM" id="SignalP"/>
    </source>
</evidence>
<evidence type="ECO:0000256" key="6">
    <source>
        <dbReference type="ARBA" id="ARBA00022833"/>
    </source>
</evidence>
<evidence type="ECO:0000259" key="9">
    <source>
        <dbReference type="Pfam" id="PF01431"/>
    </source>
</evidence>
<keyword evidence="8" id="KW-0732">Signal</keyword>
<dbReference type="RefSeq" id="WP_386757428.1">
    <property type="nucleotide sequence ID" value="NZ_JBHRXK010000001.1"/>
</dbReference>
<feature type="chain" id="PRO_5046044996" evidence="8">
    <location>
        <begin position="26"/>
        <end position="671"/>
    </location>
</feature>
<keyword evidence="6" id="KW-0862">Zinc</keyword>
<keyword evidence="4" id="KW-0479">Metal-binding</keyword>
<keyword evidence="7" id="KW-0482">Metalloprotease</keyword>
<keyword evidence="5" id="KW-0378">Hydrolase</keyword>
<reference evidence="12" key="1">
    <citation type="journal article" date="2019" name="Int. J. Syst. Evol. Microbiol.">
        <title>The Global Catalogue of Microorganisms (GCM) 10K type strain sequencing project: providing services to taxonomists for standard genome sequencing and annotation.</title>
        <authorList>
            <consortium name="The Broad Institute Genomics Platform"/>
            <consortium name="The Broad Institute Genome Sequencing Center for Infectious Disease"/>
            <person name="Wu L."/>
            <person name="Ma J."/>
        </authorList>
    </citation>
    <scope>NUCLEOTIDE SEQUENCE [LARGE SCALE GENOMIC DNA]</scope>
    <source>
        <strain evidence="12">KCTC 42875</strain>
    </source>
</reference>
<evidence type="ECO:0000256" key="4">
    <source>
        <dbReference type="ARBA" id="ARBA00022723"/>
    </source>
</evidence>
<dbReference type="InterPro" id="IPR008753">
    <property type="entry name" value="Peptidase_M13_N"/>
</dbReference>
<evidence type="ECO:0000313" key="11">
    <source>
        <dbReference type="EMBL" id="MFC3550006.1"/>
    </source>
</evidence>
<dbReference type="PRINTS" id="PR00786">
    <property type="entry name" value="NEPRILYSIN"/>
</dbReference>
<name>A0ABV7RN19_9GAMM</name>
<organism evidence="11 12">
    <name type="scientific">Lysobacter cavernae</name>
    <dbReference type="NCBI Taxonomy" id="1685901"/>
    <lineage>
        <taxon>Bacteria</taxon>
        <taxon>Pseudomonadati</taxon>
        <taxon>Pseudomonadota</taxon>
        <taxon>Gammaproteobacteria</taxon>
        <taxon>Lysobacterales</taxon>
        <taxon>Lysobacteraceae</taxon>
        <taxon>Lysobacter</taxon>
    </lineage>
</organism>
<evidence type="ECO:0000256" key="5">
    <source>
        <dbReference type="ARBA" id="ARBA00022801"/>
    </source>
</evidence>
<proteinExistence type="inferred from homology"/>
<comment type="similarity">
    <text evidence="2">Belongs to the peptidase M13 family.</text>
</comment>
<dbReference type="Gene3D" id="3.40.390.10">
    <property type="entry name" value="Collagenase (Catalytic Domain)"/>
    <property type="match status" value="1"/>
</dbReference>
<sequence>MTLRPLACALALSLIAGLAAPGAEAAKKRAPAKAKAAPVANVCSDFYANANADWLKSNTLLPGVGSVSAIEQLGARARQQQLDLLNGAMTSPKNDVQKLLGDFWASGLDEAAVERDGAQPIAPLLSRINAIKNTKEVPASIAALHQVGIPVLFNFGADIDLNDLNRHIGYFAQGGLGLPDPEYYTRTDADTRALMGRYNTYVQKILALTGTPQAQLAAEAQQVIDLETRIARASRSLLDLRDPRTNYTPVDTAKLAKQYKRLQLGEFLKAQGVTDDTVSMANPKLFSTLDGLVGSLKPNQWKAYLRWRVGDAMAPYLAKPFREAEFDFRGKLLQGRANPPPRAQAVLDAITLAAGPMVGHQYAARYLPAATDKRAEDIAKQVRDTLGQVIERDTRFSAAAKAEAKAKLDKLKIEIGLPNRDLDYTVQPMGRGSFGSNMLIASTWRHREEMKRIGRGNADRRWDVLPQEPALAYDIAQNRLIVTAAMLQAPVLDMGKDAATQYGSFGTLVGHELSHGFDNRGRLVDAKQELRDWWTPTEVAAWDALGKRVAAQYSGYDYPDLKGVKLNGQQTLDENIADLAGVELAWAAYRSAEPGSTKANHQAFYKAWASLWPQHMTSEVATQRAATSVHAPGQWRTNGPLVNQASFGEAFACKANTAMQAAANQQIKLFP</sequence>
<comment type="cofactor">
    <cofactor evidence="1">
        <name>Zn(2+)</name>
        <dbReference type="ChEBI" id="CHEBI:29105"/>
    </cofactor>
</comment>
<dbReference type="Proteomes" id="UP001595740">
    <property type="component" value="Unassembled WGS sequence"/>
</dbReference>
<keyword evidence="3" id="KW-0645">Protease</keyword>
<dbReference type="InterPro" id="IPR018497">
    <property type="entry name" value="Peptidase_M13_C"/>
</dbReference>
<dbReference type="CDD" id="cd08662">
    <property type="entry name" value="M13"/>
    <property type="match status" value="1"/>
</dbReference>
<keyword evidence="12" id="KW-1185">Reference proteome</keyword>
<feature type="signal peptide" evidence="8">
    <location>
        <begin position="1"/>
        <end position="25"/>
    </location>
</feature>
<dbReference type="PROSITE" id="PS51885">
    <property type="entry name" value="NEPRILYSIN"/>
    <property type="match status" value="1"/>
</dbReference>
<dbReference type="PANTHER" id="PTHR11733">
    <property type="entry name" value="ZINC METALLOPROTEASE FAMILY M13 NEPRILYSIN-RELATED"/>
    <property type="match status" value="1"/>
</dbReference>
<feature type="domain" description="Peptidase M13 C-terminal" evidence="9">
    <location>
        <begin position="473"/>
        <end position="666"/>
    </location>
</feature>
<dbReference type="Pfam" id="PF05649">
    <property type="entry name" value="Peptidase_M13_N"/>
    <property type="match status" value="1"/>
</dbReference>
<dbReference type="InterPro" id="IPR000718">
    <property type="entry name" value="Peptidase_M13"/>
</dbReference>
<dbReference type="PANTHER" id="PTHR11733:SF167">
    <property type="entry name" value="FI17812P1-RELATED"/>
    <property type="match status" value="1"/>
</dbReference>
<feature type="domain" description="Peptidase M13 N-terminal" evidence="10">
    <location>
        <begin position="43"/>
        <end position="418"/>
    </location>
</feature>
<dbReference type="Pfam" id="PF01431">
    <property type="entry name" value="Peptidase_M13"/>
    <property type="match status" value="1"/>
</dbReference>
<evidence type="ECO:0000256" key="7">
    <source>
        <dbReference type="ARBA" id="ARBA00023049"/>
    </source>
</evidence>
<protein>
    <submittedName>
        <fullName evidence="11">M13 family metallopeptidase</fullName>
    </submittedName>
</protein>
<evidence type="ECO:0000259" key="10">
    <source>
        <dbReference type="Pfam" id="PF05649"/>
    </source>
</evidence>
<dbReference type="EMBL" id="JBHRXK010000001">
    <property type="protein sequence ID" value="MFC3550006.1"/>
    <property type="molecule type" value="Genomic_DNA"/>
</dbReference>
<evidence type="ECO:0000313" key="12">
    <source>
        <dbReference type="Proteomes" id="UP001595740"/>
    </source>
</evidence>
<accession>A0ABV7RN19</accession>
<dbReference type="Gene3D" id="1.10.1380.10">
    <property type="entry name" value="Neutral endopeptidase , domain2"/>
    <property type="match status" value="1"/>
</dbReference>
<comment type="caution">
    <text evidence="11">The sequence shown here is derived from an EMBL/GenBank/DDBJ whole genome shotgun (WGS) entry which is preliminary data.</text>
</comment>